<dbReference type="PANTHER" id="PTHR36440">
    <property type="entry name" value="PUTATIVE (AFU_ORTHOLOGUE AFUA_8G07350)-RELATED"/>
    <property type="match status" value="1"/>
</dbReference>
<keyword evidence="1" id="KW-1133">Transmembrane helix</keyword>
<feature type="transmembrane region" description="Helical" evidence="1">
    <location>
        <begin position="53"/>
        <end position="77"/>
    </location>
</feature>
<protein>
    <submittedName>
        <fullName evidence="3">Cupin domain-containing protein</fullName>
    </submittedName>
</protein>
<keyword evidence="4" id="KW-1185">Reference proteome</keyword>
<evidence type="ECO:0000259" key="2">
    <source>
        <dbReference type="Pfam" id="PF07883"/>
    </source>
</evidence>
<keyword evidence="1" id="KW-0812">Transmembrane</keyword>
<comment type="caution">
    <text evidence="3">The sequence shown here is derived from an EMBL/GenBank/DDBJ whole genome shotgun (WGS) entry which is preliminary data.</text>
</comment>
<dbReference type="InterPro" id="IPR011051">
    <property type="entry name" value="RmlC_Cupin_sf"/>
</dbReference>
<name>A0ABS3YKT2_9BACT</name>
<evidence type="ECO:0000313" key="3">
    <source>
        <dbReference type="EMBL" id="MBO9154719.1"/>
    </source>
</evidence>
<dbReference type="RefSeq" id="WP_209147833.1">
    <property type="nucleotide sequence ID" value="NZ_JAGHKP010000004.1"/>
</dbReference>
<accession>A0ABS3YKT2</accession>
<feature type="domain" description="Cupin type-2" evidence="2">
    <location>
        <begin position="118"/>
        <end position="184"/>
    </location>
</feature>
<reference evidence="4" key="1">
    <citation type="submission" date="2021-03" db="EMBL/GenBank/DDBJ databases">
        <title>Assistant Professor.</title>
        <authorList>
            <person name="Huq M.A."/>
        </authorList>
    </citation>
    <scope>NUCLEOTIDE SEQUENCE [LARGE SCALE GENOMIC DNA]</scope>
    <source>
        <strain evidence="4">MAH-28</strain>
    </source>
</reference>
<dbReference type="SUPFAM" id="SSF51182">
    <property type="entry name" value="RmlC-like cupins"/>
    <property type="match status" value="1"/>
</dbReference>
<dbReference type="Pfam" id="PF07883">
    <property type="entry name" value="Cupin_2"/>
    <property type="match status" value="1"/>
</dbReference>
<dbReference type="Proteomes" id="UP000679126">
    <property type="component" value="Unassembled WGS sequence"/>
</dbReference>
<dbReference type="InterPro" id="IPR013096">
    <property type="entry name" value="Cupin_2"/>
</dbReference>
<gene>
    <name evidence="3" type="ORF">J7I43_21005</name>
</gene>
<sequence length="264" mass="29772">MESIQSNAVWTAEKAVPTVKKRKWSFRLSLAFYPVGIFRIWRSKTRVWLKLAYTLLGFPVFVLTAGYLAIVFFAAFLPPLDRTVGPRTDRRIVNSEGNYAATFVKTGVETGGAYELVEVELEPYGGNDWHYHANFEESFTVVEGAVRIGQDGKEILLKKGASASAAKKELHYFKNANGEKSVLLVKITPAAGLEKTLRVGYGLINDGKLHNDMTENPWHMVLLLAYSESYLPAMPRWFQEPLIGALAKIAQWRGEDKALYQYFK</sequence>
<dbReference type="EMBL" id="JAGHKP010000004">
    <property type="protein sequence ID" value="MBO9154719.1"/>
    <property type="molecule type" value="Genomic_DNA"/>
</dbReference>
<evidence type="ECO:0000256" key="1">
    <source>
        <dbReference type="SAM" id="Phobius"/>
    </source>
</evidence>
<dbReference type="InterPro" id="IPR014710">
    <property type="entry name" value="RmlC-like_jellyroll"/>
</dbReference>
<dbReference type="PANTHER" id="PTHR36440:SF1">
    <property type="entry name" value="PUTATIVE (AFU_ORTHOLOGUE AFUA_8G07350)-RELATED"/>
    <property type="match status" value="1"/>
</dbReference>
<dbReference type="InterPro" id="IPR053146">
    <property type="entry name" value="QDO-like"/>
</dbReference>
<proteinExistence type="predicted"/>
<feature type="transmembrane region" description="Helical" evidence="1">
    <location>
        <begin position="24"/>
        <end position="41"/>
    </location>
</feature>
<dbReference type="Gene3D" id="2.60.120.10">
    <property type="entry name" value="Jelly Rolls"/>
    <property type="match status" value="1"/>
</dbReference>
<organism evidence="3 4">
    <name type="scientific">Chitinophaga chungangae</name>
    <dbReference type="NCBI Taxonomy" id="2821488"/>
    <lineage>
        <taxon>Bacteria</taxon>
        <taxon>Pseudomonadati</taxon>
        <taxon>Bacteroidota</taxon>
        <taxon>Chitinophagia</taxon>
        <taxon>Chitinophagales</taxon>
        <taxon>Chitinophagaceae</taxon>
        <taxon>Chitinophaga</taxon>
    </lineage>
</organism>
<evidence type="ECO:0000313" key="4">
    <source>
        <dbReference type="Proteomes" id="UP000679126"/>
    </source>
</evidence>
<keyword evidence="1" id="KW-0472">Membrane</keyword>